<evidence type="ECO:0000256" key="4">
    <source>
        <dbReference type="ARBA" id="ARBA00029821"/>
    </source>
</evidence>
<protein>
    <recommendedName>
        <fullName evidence="2">Histone-lysine N-methyltransferase, H3 lysine-79 specific</fullName>
        <ecNumber evidence="1">2.1.1.360</ecNumber>
    </recommendedName>
    <alternativeName>
        <fullName evidence="4">Histone H3-K79 methyltransferase</fullName>
    </alternativeName>
</protein>
<dbReference type="GO" id="GO:0140956">
    <property type="term" value="F:histone H3K79 trimethyltransferase activity"/>
    <property type="evidence" value="ECO:0007669"/>
    <property type="project" value="UniProtKB-EC"/>
</dbReference>
<name>A0AA36HNW4_9DINO</name>
<gene>
    <name evidence="7" type="ORF">EVOR1521_LOCUS2632</name>
</gene>
<proteinExistence type="predicted"/>
<evidence type="ECO:0000259" key="6">
    <source>
        <dbReference type="Pfam" id="PF08123"/>
    </source>
</evidence>
<dbReference type="Gene3D" id="3.40.50.150">
    <property type="entry name" value="Vaccinia Virus protein VP39"/>
    <property type="match status" value="1"/>
</dbReference>
<feature type="domain" description="DOT1" evidence="6">
    <location>
        <begin position="39"/>
        <end position="184"/>
    </location>
</feature>
<evidence type="ECO:0000256" key="3">
    <source>
        <dbReference type="ARBA" id="ARBA00022853"/>
    </source>
</evidence>
<evidence type="ECO:0000313" key="7">
    <source>
        <dbReference type="EMBL" id="CAJ1372593.1"/>
    </source>
</evidence>
<evidence type="ECO:0000256" key="5">
    <source>
        <dbReference type="ARBA" id="ARBA00047770"/>
    </source>
</evidence>
<dbReference type="GO" id="GO:0051726">
    <property type="term" value="P:regulation of cell cycle"/>
    <property type="evidence" value="ECO:0007669"/>
    <property type="project" value="InterPro"/>
</dbReference>
<evidence type="ECO:0000256" key="1">
    <source>
        <dbReference type="ARBA" id="ARBA00012190"/>
    </source>
</evidence>
<dbReference type="PANTHER" id="PTHR21451">
    <property type="entry name" value="HISTONE H3 METHYLTRANSFERASE"/>
    <property type="match status" value="1"/>
</dbReference>
<dbReference type="InterPro" id="IPR030445">
    <property type="entry name" value="H3-K79_meTrfase"/>
</dbReference>
<dbReference type="AlphaFoldDB" id="A0AA36HNW4"/>
<comment type="catalytic activity">
    <reaction evidence="5">
        <text>L-lysyl(79)-[histone H3] + 3 S-adenosyl-L-methionine = N(6),N(6),N(6)-trimethyl-L-lysyl(79)-[histone H3] + 3 S-adenosyl-L-homocysteine + 3 H(+)</text>
        <dbReference type="Rhea" id="RHEA:60328"/>
        <dbReference type="Rhea" id="RHEA-COMP:15549"/>
        <dbReference type="Rhea" id="RHEA-COMP:15552"/>
        <dbReference type="ChEBI" id="CHEBI:15378"/>
        <dbReference type="ChEBI" id="CHEBI:29969"/>
        <dbReference type="ChEBI" id="CHEBI:57856"/>
        <dbReference type="ChEBI" id="CHEBI:59789"/>
        <dbReference type="ChEBI" id="CHEBI:61961"/>
        <dbReference type="EC" id="2.1.1.360"/>
    </reaction>
</comment>
<sequence length="289" mass="32163">MHKKSQSHQEAVSCLQKVFAKNSTGFGSDSTEENVDVGNLQYGEVTYGGMEPLYSALDLRENDVFYDLGCGVGKLVLYVALRGQAQRSVGLEVGERRFLLAEGARNALEQELESTKTEQQPCSTEYKFQLADISRYRYLDPTVAVLTNLCMDMGVQSRTLNCLLRCPSFRRLVCITPMPHSRLKLVRSVMVSCTWAKMSAWQVYDVLPPQEPLARSWITGPAIKRSNSNCMLKRNGEALIAQGEKKDAAFAASPAVLRKAKHLPRRCASVKRSVLRPTSTLQAEPEPAK</sequence>
<dbReference type="EC" id="2.1.1.360" evidence="1"/>
<dbReference type="InterPro" id="IPR025789">
    <property type="entry name" value="DOT1_dom"/>
</dbReference>
<organism evidence="7 8">
    <name type="scientific">Effrenium voratum</name>
    <dbReference type="NCBI Taxonomy" id="2562239"/>
    <lineage>
        <taxon>Eukaryota</taxon>
        <taxon>Sar</taxon>
        <taxon>Alveolata</taxon>
        <taxon>Dinophyceae</taxon>
        <taxon>Suessiales</taxon>
        <taxon>Symbiodiniaceae</taxon>
        <taxon>Effrenium</taxon>
    </lineage>
</organism>
<keyword evidence="8" id="KW-1185">Reference proteome</keyword>
<dbReference type="SUPFAM" id="SSF53335">
    <property type="entry name" value="S-adenosyl-L-methionine-dependent methyltransferases"/>
    <property type="match status" value="1"/>
</dbReference>
<dbReference type="InterPro" id="IPR029063">
    <property type="entry name" value="SAM-dependent_MTases_sf"/>
</dbReference>
<keyword evidence="3" id="KW-0156">Chromatin regulator</keyword>
<dbReference type="EMBL" id="CAUJNA010000143">
    <property type="protein sequence ID" value="CAJ1372593.1"/>
    <property type="molecule type" value="Genomic_DNA"/>
</dbReference>
<reference evidence="7" key="1">
    <citation type="submission" date="2023-08" db="EMBL/GenBank/DDBJ databases">
        <authorList>
            <person name="Chen Y."/>
            <person name="Shah S."/>
            <person name="Dougan E. K."/>
            <person name="Thang M."/>
            <person name="Chan C."/>
        </authorList>
    </citation>
    <scope>NUCLEOTIDE SEQUENCE</scope>
</reference>
<dbReference type="Pfam" id="PF08123">
    <property type="entry name" value="DOT1"/>
    <property type="match status" value="1"/>
</dbReference>
<accession>A0AA36HNW4</accession>
<evidence type="ECO:0000313" key="8">
    <source>
        <dbReference type="Proteomes" id="UP001178507"/>
    </source>
</evidence>
<dbReference type="Proteomes" id="UP001178507">
    <property type="component" value="Unassembled WGS sequence"/>
</dbReference>
<comment type="caution">
    <text evidence="7">The sequence shown here is derived from an EMBL/GenBank/DDBJ whole genome shotgun (WGS) entry which is preliminary data.</text>
</comment>
<evidence type="ECO:0000256" key="2">
    <source>
        <dbReference type="ARBA" id="ARBA00020987"/>
    </source>
</evidence>